<dbReference type="CDD" id="cd09272">
    <property type="entry name" value="RNase_HI_RT_Ty1"/>
    <property type="match status" value="1"/>
</dbReference>
<name>A0ABQ4X1Z6_9ASTR</name>
<feature type="region of interest" description="Disordered" evidence="1">
    <location>
        <begin position="266"/>
        <end position="286"/>
    </location>
</feature>
<organism evidence="3 4">
    <name type="scientific">Tanacetum coccineum</name>
    <dbReference type="NCBI Taxonomy" id="301880"/>
    <lineage>
        <taxon>Eukaryota</taxon>
        <taxon>Viridiplantae</taxon>
        <taxon>Streptophyta</taxon>
        <taxon>Embryophyta</taxon>
        <taxon>Tracheophyta</taxon>
        <taxon>Spermatophyta</taxon>
        <taxon>Magnoliopsida</taxon>
        <taxon>eudicotyledons</taxon>
        <taxon>Gunneridae</taxon>
        <taxon>Pentapetalae</taxon>
        <taxon>asterids</taxon>
        <taxon>campanulids</taxon>
        <taxon>Asterales</taxon>
        <taxon>Asteraceae</taxon>
        <taxon>Asteroideae</taxon>
        <taxon>Anthemideae</taxon>
        <taxon>Anthemidinae</taxon>
        <taxon>Tanacetum</taxon>
    </lineage>
</organism>
<feature type="region of interest" description="Disordered" evidence="1">
    <location>
        <begin position="137"/>
        <end position="159"/>
    </location>
</feature>
<sequence>MRTASAVVKPCQRNSLEFYLITGSIYTDQLGTVVIATVFDEEPLPPLLKLIGAEPAGTSNSLTSLADLTLNMADLTLDTFVPKKTKPISDKVSPMYVIKKMIENKSLVVPNKKADLSTEQLLFTLMEEVKGLKRQIEIPSGTSPSNSHSSSSKSTKQKTWFGPCKHCTLRNHITDDCYSKPKCSTCGSTYHLTKEHIKQTTINKTLTKLKAQSSMSHSTKNALMIPKPFKACKYYGFNDHHSVNCEYYPGCEVCGSIAHEPVDCPKRHPNSRNPRIAKRSTEHTEKYSKELGPKVVFGDDSSGDTKGYGSVNCNGITFTRVAHVNGLKHNLISISQLCDANFKVLFTKNRGAIFNQNDEVVLIAPEEEMSMSLICYLSIKKAIPVSLPKLLQGLISSGNFKNINNLAKHNLISGLPSLTFTKDKNCSACEKGKHHRASFKRKRSFSINKSLHLLHMDLFGPVKPQTISHNKYTLVIIDNYLRKMENLNEVRIKELRSDNKTEFKNHKREEFCDEKDTWLREKHIELVNIIGEPLAGIITRSRVRDSDDASAHECMYVNFLSKMEPKKLIEALEEEGWIIAMQEELNQLEAIRIFLAYATYMDFMVYQMDMKSAFLNGKISEEVYVQQPPRFETVNFAIMSHKFVRDFKGISICQEKYVKDLLKKYDLNDSASVKCPMLPLNNLGPAEPGVSVNETLFRGMIGYLKGTPNLGLWYPKRSGFDLKAYSDLDYAGCNLDRKSTLGAIKYFVEILWIKSQLADYDVLYDKVPIFCDNTSTIAISNNPVLHSRSKHIDIRSVALNLRCFQVTS</sequence>
<keyword evidence="4" id="KW-1185">Reference proteome</keyword>
<feature type="compositionally biased region" description="Basic residues" evidence="1">
    <location>
        <begin position="267"/>
        <end position="278"/>
    </location>
</feature>
<dbReference type="InterPro" id="IPR036397">
    <property type="entry name" value="RNaseH_sf"/>
</dbReference>
<protein>
    <submittedName>
        <fullName evidence="3">Retrovirus-related pol polyprotein from transposon TNT 1-94</fullName>
    </submittedName>
</protein>
<gene>
    <name evidence="3" type="ORF">Tco_0654006</name>
</gene>
<accession>A0ABQ4X1Z6</accession>
<evidence type="ECO:0000256" key="1">
    <source>
        <dbReference type="SAM" id="MobiDB-lite"/>
    </source>
</evidence>
<dbReference type="InterPro" id="IPR013103">
    <property type="entry name" value="RVT_2"/>
</dbReference>
<reference evidence="3" key="1">
    <citation type="journal article" date="2022" name="Int. J. Mol. Sci.">
        <title>Draft Genome of Tanacetum Coccineum: Genomic Comparison of Closely Related Tanacetum-Family Plants.</title>
        <authorList>
            <person name="Yamashiro T."/>
            <person name="Shiraishi A."/>
            <person name="Nakayama K."/>
            <person name="Satake H."/>
        </authorList>
    </citation>
    <scope>NUCLEOTIDE SEQUENCE</scope>
</reference>
<dbReference type="Proteomes" id="UP001151760">
    <property type="component" value="Unassembled WGS sequence"/>
</dbReference>
<comment type="caution">
    <text evidence="3">The sequence shown here is derived from an EMBL/GenBank/DDBJ whole genome shotgun (WGS) entry which is preliminary data.</text>
</comment>
<dbReference type="Pfam" id="PF07727">
    <property type="entry name" value="RVT_2"/>
    <property type="match status" value="1"/>
</dbReference>
<evidence type="ECO:0000313" key="4">
    <source>
        <dbReference type="Proteomes" id="UP001151760"/>
    </source>
</evidence>
<dbReference type="PANTHER" id="PTHR11439">
    <property type="entry name" value="GAG-POL-RELATED RETROTRANSPOSON"/>
    <property type="match status" value="1"/>
</dbReference>
<proteinExistence type="predicted"/>
<dbReference type="Gene3D" id="3.30.420.10">
    <property type="entry name" value="Ribonuclease H-like superfamily/Ribonuclease H"/>
    <property type="match status" value="1"/>
</dbReference>
<dbReference type="InterPro" id="IPR012337">
    <property type="entry name" value="RNaseH-like_sf"/>
</dbReference>
<dbReference type="PANTHER" id="PTHR11439:SF495">
    <property type="entry name" value="REVERSE TRANSCRIPTASE, RNA-DEPENDENT DNA POLYMERASE-RELATED"/>
    <property type="match status" value="1"/>
</dbReference>
<dbReference type="SUPFAM" id="SSF53098">
    <property type="entry name" value="Ribonuclease H-like"/>
    <property type="match status" value="1"/>
</dbReference>
<dbReference type="EMBL" id="BQNB010009134">
    <property type="protein sequence ID" value="GJS59222.1"/>
    <property type="molecule type" value="Genomic_DNA"/>
</dbReference>
<feature type="domain" description="Reverse transcriptase Ty1/copia-type" evidence="2">
    <location>
        <begin position="587"/>
        <end position="633"/>
    </location>
</feature>
<evidence type="ECO:0000259" key="2">
    <source>
        <dbReference type="Pfam" id="PF07727"/>
    </source>
</evidence>
<reference evidence="3" key="2">
    <citation type="submission" date="2022-01" db="EMBL/GenBank/DDBJ databases">
        <authorList>
            <person name="Yamashiro T."/>
            <person name="Shiraishi A."/>
            <person name="Satake H."/>
            <person name="Nakayama K."/>
        </authorList>
    </citation>
    <scope>NUCLEOTIDE SEQUENCE</scope>
</reference>
<feature type="compositionally biased region" description="Low complexity" evidence="1">
    <location>
        <begin position="140"/>
        <end position="159"/>
    </location>
</feature>
<evidence type="ECO:0000313" key="3">
    <source>
        <dbReference type="EMBL" id="GJS59222.1"/>
    </source>
</evidence>